<dbReference type="Proteomes" id="UP000079169">
    <property type="component" value="Unplaced"/>
</dbReference>
<gene>
    <name evidence="4" type="primary">LOC103506019</name>
</gene>
<feature type="chain" id="PRO_5018119335" evidence="2">
    <location>
        <begin position="28"/>
        <end position="1109"/>
    </location>
</feature>
<keyword evidence="2" id="KW-0732">Signal</keyword>
<feature type="compositionally biased region" description="Basic and acidic residues" evidence="1">
    <location>
        <begin position="450"/>
        <end position="459"/>
    </location>
</feature>
<reference evidence="4" key="1">
    <citation type="submission" date="2025-08" db="UniProtKB">
        <authorList>
            <consortium name="RefSeq"/>
        </authorList>
    </citation>
    <scope>IDENTIFICATION</scope>
</reference>
<dbReference type="RefSeq" id="XP_026676988.1">
    <property type="nucleotide sequence ID" value="XM_026821187.1"/>
</dbReference>
<dbReference type="PaxDb" id="121845-A0A3Q0IQT8"/>
<feature type="region of interest" description="Disordered" evidence="1">
    <location>
        <begin position="910"/>
        <end position="970"/>
    </location>
</feature>
<dbReference type="GeneID" id="103506019"/>
<feature type="region of interest" description="Disordered" evidence="1">
    <location>
        <begin position="270"/>
        <end position="589"/>
    </location>
</feature>
<feature type="region of interest" description="Disordered" evidence="1">
    <location>
        <begin position="732"/>
        <end position="762"/>
    </location>
</feature>
<feature type="compositionally biased region" description="Basic and acidic residues" evidence="1">
    <location>
        <begin position="923"/>
        <end position="970"/>
    </location>
</feature>
<protein>
    <submittedName>
        <fullName evidence="4">Uncharacterized protein LOC103506019</fullName>
    </submittedName>
</protein>
<dbReference type="KEGG" id="dci:103506019"/>
<evidence type="ECO:0000313" key="4">
    <source>
        <dbReference type="RefSeq" id="XP_026676988.1"/>
    </source>
</evidence>
<feature type="signal peptide" evidence="2">
    <location>
        <begin position="1"/>
        <end position="27"/>
    </location>
</feature>
<accession>A0A3Q0IQT8</accession>
<feature type="compositionally biased region" description="Basic and acidic residues" evidence="1">
    <location>
        <begin position="732"/>
        <end position="744"/>
    </location>
</feature>
<feature type="region of interest" description="Disordered" evidence="1">
    <location>
        <begin position="1048"/>
        <end position="1075"/>
    </location>
</feature>
<sequence length="1109" mass="125437">MGHDRGRRSSSFLFACYLLLSPLGAQGYIDNMGKEYGVPYTLNKYVTAQSKQSWIMDLTLPYLLRDSVENKYRELFQVASSIGEDDPANLGQIEQKGNYQPKMQPRLWKGMLCERTEKNKTLINGISDSFDPDYDLMNETHPFPNALMSDGGAYDSEIPMLEKRSMCPNIMFVTLGPGEHPVNNPAFMDSDFNIHHLPANENPRKYFNITLEDNVESRMDPQDALKRAEYWRDVINKTKAQHAHMNEYNRDWFDLNNAIDRKRRSVDNLTRAEEAGPDENIGNVENERRRRAVNGNARSVVRGGRRGRRNAPAQRADLTGAEAKVSGNRGKRHAPAQRNLAGAEANDVKRGARTRRENRDLVDVEGIDKFINGHPPKDQAEAGQPVREIETGKGALKEAPEEPRNPNVVGKPGEPSRKDSEPSRKDCQPKQDLPEPDESISIQANLGGHSDSHSHHQPETPRQPIDFLGFVQPKEDPNQVAVDDYGMPEGHHEHPQPETNQEEDVHKVEQPEKVEENHKGESEKVEEAQKVEESGKVQEAPKGPAPQEPTNNPEVHQPRRDYIAEGIQAREGVENAQPAATADRQPPSVAEGLRAREGLENPQPAAKAAVHEPHSDETAFHGYAEHEVYPGAFDECVEEDSIVTRRVNGMIYEYGGHKHTTPAPQKEGLGPEDATIPQRPRMRGHLNDAGIYEAVRLTQLRKEYKEGCECGLRTEKTTRDFLDAGFVDPRAERKASTGHVKAENGDLNDAAGKRQSRTSRSQVNKIKYQIGELKKRYKTSEELQKRREARERIQIIRETFDKKLKTLKAVDPVDKQSEEMVGKEWYNKNKNKVKRSVEPSAAVKSRKKRSTYVMYKKNNQTFVVKTKYLNLLRRKNVKIYLNHEAIRKFDSRRRRRHVADRIDDGFDSENEFDGNVHGQHAGFGDRKGVKKEVSEGEDIKGNDPEENLNRKDTDDAKDIGGIDAKDDEKDINGNAKYLGKVVHDGHLIYLDSEDLEVRNADSQFDGVELRPEDIVDSHFEDPREENTEDEQFGTVTTNNAAPVVMDRVPNTNTEKGNINTKSTETPNVDTKDTITSGKETDTLNNDVKSINPTCTQKMMKKISMDMQKI</sequence>
<dbReference type="AlphaFoldDB" id="A0A3Q0IQT8"/>
<feature type="compositionally biased region" description="Basic and acidic residues" evidence="1">
    <location>
        <begin position="387"/>
        <end position="404"/>
    </location>
</feature>
<proteinExistence type="predicted"/>
<feature type="compositionally biased region" description="Basic and acidic residues" evidence="1">
    <location>
        <begin position="414"/>
        <end position="433"/>
    </location>
</feature>
<evidence type="ECO:0000256" key="1">
    <source>
        <dbReference type="SAM" id="MobiDB-lite"/>
    </source>
</evidence>
<evidence type="ECO:0000256" key="2">
    <source>
        <dbReference type="SAM" id="SignalP"/>
    </source>
</evidence>
<organism evidence="3 4">
    <name type="scientific">Diaphorina citri</name>
    <name type="common">Asian citrus psyllid</name>
    <dbReference type="NCBI Taxonomy" id="121845"/>
    <lineage>
        <taxon>Eukaryota</taxon>
        <taxon>Metazoa</taxon>
        <taxon>Ecdysozoa</taxon>
        <taxon>Arthropoda</taxon>
        <taxon>Hexapoda</taxon>
        <taxon>Insecta</taxon>
        <taxon>Pterygota</taxon>
        <taxon>Neoptera</taxon>
        <taxon>Paraneoptera</taxon>
        <taxon>Hemiptera</taxon>
        <taxon>Sternorrhyncha</taxon>
        <taxon>Psylloidea</taxon>
        <taxon>Psyllidae</taxon>
        <taxon>Diaphorininae</taxon>
        <taxon>Diaphorina</taxon>
    </lineage>
</organism>
<keyword evidence="3" id="KW-1185">Reference proteome</keyword>
<feature type="compositionally biased region" description="Basic and acidic residues" evidence="1">
    <location>
        <begin position="503"/>
        <end position="536"/>
    </location>
</feature>
<name>A0A3Q0IQT8_DIACI</name>
<feature type="compositionally biased region" description="Polar residues" evidence="1">
    <location>
        <begin position="1049"/>
        <end position="1075"/>
    </location>
</feature>
<feature type="compositionally biased region" description="Basic and acidic residues" evidence="1">
    <location>
        <begin position="346"/>
        <end position="368"/>
    </location>
</feature>
<evidence type="ECO:0000313" key="3">
    <source>
        <dbReference type="Proteomes" id="UP000079169"/>
    </source>
</evidence>
<feature type="compositionally biased region" description="Low complexity" evidence="1">
    <location>
        <begin position="293"/>
        <end position="302"/>
    </location>
</feature>